<keyword evidence="5" id="KW-1185">Reference proteome</keyword>
<accession>E7RR63</accession>
<dbReference type="PRINTS" id="PR01346">
    <property type="entry name" value="HELNAPAPROT"/>
</dbReference>
<evidence type="ECO:0000313" key="5">
    <source>
        <dbReference type="Proteomes" id="UP000005580"/>
    </source>
</evidence>
<dbReference type="InterPro" id="IPR012347">
    <property type="entry name" value="Ferritin-like"/>
</dbReference>
<keyword evidence="4" id="KW-0560">Oxidoreductase</keyword>
<comment type="caution">
    <text evidence="4">The sequence shown here is derived from an EMBL/GenBank/DDBJ whole genome shotgun (WGS) entry which is preliminary data.</text>
</comment>
<dbReference type="PIRSF" id="PIRSF005900">
    <property type="entry name" value="Dps"/>
    <property type="match status" value="1"/>
</dbReference>
<dbReference type="GO" id="GO:0016722">
    <property type="term" value="F:oxidoreductase activity, acting on metal ions"/>
    <property type="evidence" value="ECO:0007669"/>
    <property type="project" value="InterPro"/>
</dbReference>
<dbReference type="CDD" id="cd01043">
    <property type="entry name" value="DPS"/>
    <property type="match status" value="1"/>
</dbReference>
<evidence type="ECO:0000256" key="1">
    <source>
        <dbReference type="ARBA" id="ARBA00009497"/>
    </source>
</evidence>
<dbReference type="AlphaFoldDB" id="E7RR63"/>
<dbReference type="eggNOG" id="COG0783">
    <property type="taxonomic scope" value="Bacteria"/>
</dbReference>
<dbReference type="EC" id="1.16.-.-" evidence="4"/>
<organism evidence="4 5">
    <name type="scientific">Hoylesella oralis ATCC 33269</name>
    <dbReference type="NCBI Taxonomy" id="873533"/>
    <lineage>
        <taxon>Bacteria</taxon>
        <taxon>Pseudomonadati</taxon>
        <taxon>Bacteroidota</taxon>
        <taxon>Bacteroidia</taxon>
        <taxon>Bacteroidales</taxon>
        <taxon>Prevotellaceae</taxon>
        <taxon>Hoylesella</taxon>
    </lineage>
</organism>
<dbReference type="SUPFAM" id="SSF47240">
    <property type="entry name" value="Ferritin-like"/>
    <property type="match status" value="1"/>
</dbReference>
<dbReference type="Proteomes" id="UP000005580">
    <property type="component" value="Unassembled WGS sequence"/>
</dbReference>
<dbReference type="Gene3D" id="1.20.1260.10">
    <property type="match status" value="1"/>
</dbReference>
<dbReference type="EMBL" id="AEPE02000005">
    <property type="protein sequence ID" value="EFZ36751.1"/>
    <property type="molecule type" value="Genomic_DNA"/>
</dbReference>
<reference evidence="4" key="1">
    <citation type="submission" date="2011-01" db="EMBL/GenBank/DDBJ databases">
        <authorList>
            <person name="Muzny D."/>
            <person name="Qin X."/>
            <person name="Buhay C."/>
            <person name="Dugan-Rocha S."/>
            <person name="Ding Y."/>
            <person name="Chen G."/>
            <person name="Hawes A."/>
            <person name="Holder M."/>
            <person name="Jhangiani S."/>
            <person name="Johnson A."/>
            <person name="Khan Z."/>
            <person name="Li Z."/>
            <person name="Liu W."/>
            <person name="Liu X."/>
            <person name="Perez L."/>
            <person name="Shen H."/>
            <person name="Wang Q."/>
            <person name="Watt J."/>
            <person name="Xi L."/>
            <person name="Xin Y."/>
            <person name="Zhou J."/>
            <person name="Deng J."/>
            <person name="Jiang H."/>
            <person name="Liu Y."/>
            <person name="Qu J."/>
            <person name="Song X.-Z."/>
            <person name="Zhang L."/>
            <person name="Villasana D."/>
            <person name="Johnson A."/>
            <person name="Liu J."/>
            <person name="Liyanage D."/>
            <person name="Lorensuhewa L."/>
            <person name="Robinson T."/>
            <person name="Song A."/>
            <person name="Song B.-B."/>
            <person name="Dinh H."/>
            <person name="Thornton R."/>
            <person name="Coyle M."/>
            <person name="Francisco L."/>
            <person name="Jackson L."/>
            <person name="Javaid M."/>
            <person name="Korchina V."/>
            <person name="Kovar C."/>
            <person name="Mata R."/>
            <person name="Mathew T."/>
            <person name="Ngo R."/>
            <person name="Nguyen L."/>
            <person name="Nguyen N."/>
            <person name="Okwuonu G."/>
            <person name="Ongeri F."/>
            <person name="Pham C."/>
            <person name="Simmons D."/>
            <person name="Wilczek-Boney K."/>
            <person name="Hale W."/>
            <person name="Jakkamsetti A."/>
            <person name="Pham P."/>
            <person name="Ruth R."/>
            <person name="San Lucas F."/>
            <person name="Warren J."/>
            <person name="Zhang J."/>
            <person name="Zhao Z."/>
            <person name="Zhou C."/>
            <person name="Zhu D."/>
            <person name="Lee S."/>
            <person name="Bess C."/>
            <person name="Blankenburg K."/>
            <person name="Forbes L."/>
            <person name="Fu Q."/>
            <person name="Gubbala S."/>
            <person name="Hirani K."/>
            <person name="Jayaseelan J.C."/>
            <person name="Lara F."/>
            <person name="Munidasa M."/>
            <person name="Palculict T."/>
            <person name="Patil S."/>
            <person name="Pu L.-L."/>
            <person name="Saada N."/>
            <person name="Tang L."/>
            <person name="Weissenberger G."/>
            <person name="Zhu Y."/>
            <person name="Hemphill L."/>
            <person name="Shang Y."/>
            <person name="Youmans B."/>
            <person name="Ayvaz T."/>
            <person name="Ross M."/>
            <person name="Santibanez J."/>
            <person name="Aqrawi P."/>
            <person name="Gross S."/>
            <person name="Joshi V."/>
            <person name="Fowler G."/>
            <person name="Nazareth L."/>
            <person name="Reid J."/>
            <person name="Worley K."/>
            <person name="Petrosino J."/>
            <person name="Highlander S."/>
            <person name="Gibbs R."/>
        </authorList>
    </citation>
    <scope>NUCLEOTIDE SEQUENCE [LARGE SCALE GENOMIC DNA]</scope>
    <source>
        <strain evidence="4">ATCC 33269</strain>
    </source>
</reference>
<dbReference type="InterPro" id="IPR002177">
    <property type="entry name" value="DPS_DNA-bd"/>
</dbReference>
<dbReference type="GO" id="GO:0008199">
    <property type="term" value="F:ferric iron binding"/>
    <property type="evidence" value="ECO:0007669"/>
    <property type="project" value="InterPro"/>
</dbReference>
<evidence type="ECO:0000259" key="3">
    <source>
        <dbReference type="Pfam" id="PF00210"/>
    </source>
</evidence>
<evidence type="ECO:0000256" key="2">
    <source>
        <dbReference type="RuleBase" id="RU003875"/>
    </source>
</evidence>
<dbReference type="Pfam" id="PF00210">
    <property type="entry name" value="Ferritin"/>
    <property type="match status" value="1"/>
</dbReference>
<feature type="domain" description="Ferritin/DPS" evidence="3">
    <location>
        <begin position="46"/>
        <end position="181"/>
    </location>
</feature>
<dbReference type="InterPro" id="IPR008331">
    <property type="entry name" value="Ferritin_DPS_dom"/>
</dbReference>
<gene>
    <name evidence="4" type="primary">dps</name>
    <name evidence="4" type="ORF">HMPREF0663_11664</name>
</gene>
<dbReference type="PANTHER" id="PTHR42932">
    <property type="entry name" value="GENERAL STRESS PROTEIN 20U"/>
    <property type="match status" value="1"/>
</dbReference>
<dbReference type="InterPro" id="IPR009078">
    <property type="entry name" value="Ferritin-like_SF"/>
</dbReference>
<dbReference type="STRING" id="28134.SAMN05444288_1312"/>
<proteinExistence type="inferred from homology"/>
<name>E7RR63_9BACT</name>
<dbReference type="PROSITE" id="PS00818">
    <property type="entry name" value="DPS_1"/>
    <property type="match status" value="1"/>
</dbReference>
<sequence length="187" mass="21443">MCGYEKNTIFASEITIRVFINKERKRIMKSLDYLNLDANKVADVVKGLSRLLADFQVYYANLRGFHWNIKGDGFFTLHAKFEELYNDAANKVDEIAERILQLDGTPEHRYSKYLSVSTVKETDVIHSGHKAVAHILDTLKEIIRQERALIQTASEANDEVTVALLDDYLKGQEKTVWMLVAFNSDRA</sequence>
<protein>
    <submittedName>
        <fullName evidence="4">DNA protection during starvation protein</fullName>
        <ecNumber evidence="4">1.16.-.-</ecNumber>
    </submittedName>
</protein>
<dbReference type="InterPro" id="IPR023188">
    <property type="entry name" value="DPS_DNA-bd_CS"/>
</dbReference>
<dbReference type="PROSITE" id="PS00819">
    <property type="entry name" value="DPS_2"/>
    <property type="match status" value="1"/>
</dbReference>
<dbReference type="HOGENOM" id="CLU_098183_2_2_10"/>
<comment type="similarity">
    <text evidence="1 2">Belongs to the Dps family.</text>
</comment>
<dbReference type="PANTHER" id="PTHR42932:SF1">
    <property type="entry name" value="GENERAL STRESS PROTEIN 20U"/>
    <property type="match status" value="1"/>
</dbReference>
<evidence type="ECO:0000313" key="4">
    <source>
        <dbReference type="EMBL" id="EFZ36751.1"/>
    </source>
</evidence>